<dbReference type="GO" id="GO:0005576">
    <property type="term" value="C:extracellular region"/>
    <property type="evidence" value="ECO:0007669"/>
    <property type="project" value="UniProtKB-SubCell"/>
</dbReference>
<evidence type="ECO:0000313" key="8">
    <source>
        <dbReference type="EMBL" id="KAK7104152.1"/>
    </source>
</evidence>
<dbReference type="FunFam" id="2.60.40.770:FF:000001">
    <property type="entry name" value="NPC intracellular cholesterol transporter 2"/>
    <property type="match status" value="1"/>
</dbReference>
<reference evidence="8 9" key="1">
    <citation type="submission" date="2024-02" db="EMBL/GenBank/DDBJ databases">
        <title>Chromosome-scale genome assembly of the rough periwinkle Littorina saxatilis.</title>
        <authorList>
            <person name="De Jode A."/>
            <person name="Faria R."/>
            <person name="Formenti G."/>
            <person name="Sims Y."/>
            <person name="Smith T.P."/>
            <person name="Tracey A."/>
            <person name="Wood J.M.D."/>
            <person name="Zagrodzka Z.B."/>
            <person name="Johannesson K."/>
            <person name="Butlin R.K."/>
            <person name="Leder E.H."/>
        </authorList>
    </citation>
    <scope>NUCLEOTIDE SEQUENCE [LARGE SCALE GENOMIC DNA]</scope>
    <source>
        <strain evidence="8">Snail1</strain>
        <tissue evidence="8">Muscle</tissue>
    </source>
</reference>
<proteinExistence type="inferred from homology"/>
<dbReference type="GO" id="GO:0032367">
    <property type="term" value="P:intracellular cholesterol transport"/>
    <property type="evidence" value="ECO:0007669"/>
    <property type="project" value="InterPro"/>
</dbReference>
<dbReference type="CDD" id="cd00916">
    <property type="entry name" value="Npc2_like"/>
    <property type="match status" value="1"/>
</dbReference>
<keyword evidence="4 6" id="KW-0732">Signal</keyword>
<dbReference type="GO" id="GO:0032934">
    <property type="term" value="F:sterol binding"/>
    <property type="evidence" value="ECO:0007669"/>
    <property type="project" value="InterPro"/>
</dbReference>
<keyword evidence="9" id="KW-1185">Reference proteome</keyword>
<evidence type="ECO:0000259" key="7">
    <source>
        <dbReference type="SMART" id="SM00737"/>
    </source>
</evidence>
<dbReference type="InterPro" id="IPR033916">
    <property type="entry name" value="ML_Npc2-like"/>
</dbReference>
<comment type="caution">
    <text evidence="8">The sequence shown here is derived from an EMBL/GenBank/DDBJ whole genome shotgun (WGS) entry which is preliminary data.</text>
</comment>
<organism evidence="8 9">
    <name type="scientific">Littorina saxatilis</name>
    <dbReference type="NCBI Taxonomy" id="31220"/>
    <lineage>
        <taxon>Eukaryota</taxon>
        <taxon>Metazoa</taxon>
        <taxon>Spiralia</taxon>
        <taxon>Lophotrochozoa</taxon>
        <taxon>Mollusca</taxon>
        <taxon>Gastropoda</taxon>
        <taxon>Caenogastropoda</taxon>
        <taxon>Littorinimorpha</taxon>
        <taxon>Littorinoidea</taxon>
        <taxon>Littorinidae</taxon>
        <taxon>Littorina</taxon>
    </lineage>
</organism>
<dbReference type="InterPro" id="IPR039670">
    <property type="entry name" value="NPC2-like"/>
</dbReference>
<evidence type="ECO:0000256" key="2">
    <source>
        <dbReference type="ARBA" id="ARBA00006370"/>
    </source>
</evidence>
<feature type="domain" description="MD-2-related lipid-recognition" evidence="7">
    <location>
        <begin position="25"/>
        <end position="149"/>
    </location>
</feature>
<protein>
    <recommendedName>
        <fullName evidence="7">MD-2-related lipid-recognition domain-containing protein</fullName>
    </recommendedName>
</protein>
<evidence type="ECO:0000256" key="4">
    <source>
        <dbReference type="ARBA" id="ARBA00022729"/>
    </source>
</evidence>
<feature type="chain" id="PRO_5042935403" description="MD-2-related lipid-recognition domain-containing protein" evidence="6">
    <location>
        <begin position="21"/>
        <end position="153"/>
    </location>
</feature>
<accession>A0AAN9BEQ6</accession>
<dbReference type="PANTHER" id="PTHR11306">
    <property type="entry name" value="NIEMANN PICK TYPE C2 PROTEIN NPC2-RELATED"/>
    <property type="match status" value="1"/>
</dbReference>
<dbReference type="SMART" id="SM00737">
    <property type="entry name" value="ML"/>
    <property type="match status" value="1"/>
</dbReference>
<sequence>MGSSATFLVVFVVLFVGVQSCSLVFKDCGSKTGKVDAVNFNGTCNAEKQAILKKGTSVQLQISLDSNDDSKQLTSVVHGIIAGIPVKFPLGDPDACKKSNIVCPIQKGKKYTYSPVIKVETSYPSISLVVKWEVQDDNNADLFCITIPVIIQN</sequence>
<comment type="subcellular location">
    <subcellularLocation>
        <location evidence="1">Secreted</location>
    </subcellularLocation>
</comment>
<gene>
    <name evidence="8" type="ORF">V1264_018915</name>
</gene>
<dbReference type="InterPro" id="IPR014756">
    <property type="entry name" value="Ig_E-set"/>
</dbReference>
<evidence type="ECO:0000256" key="5">
    <source>
        <dbReference type="ARBA" id="ARBA00023157"/>
    </source>
</evidence>
<dbReference type="Gene3D" id="2.60.40.770">
    <property type="match status" value="1"/>
</dbReference>
<dbReference type="Proteomes" id="UP001374579">
    <property type="component" value="Unassembled WGS sequence"/>
</dbReference>
<evidence type="ECO:0000256" key="6">
    <source>
        <dbReference type="SAM" id="SignalP"/>
    </source>
</evidence>
<comment type="similarity">
    <text evidence="2">Belongs to the NPC2 family.</text>
</comment>
<keyword evidence="5" id="KW-1015">Disulfide bond</keyword>
<keyword evidence="3" id="KW-0964">Secreted</keyword>
<feature type="signal peptide" evidence="6">
    <location>
        <begin position="1"/>
        <end position="20"/>
    </location>
</feature>
<dbReference type="InterPro" id="IPR003172">
    <property type="entry name" value="ML_dom"/>
</dbReference>
<dbReference type="EMBL" id="JBAMIC010000008">
    <property type="protein sequence ID" value="KAK7104152.1"/>
    <property type="molecule type" value="Genomic_DNA"/>
</dbReference>
<evidence type="ECO:0000256" key="1">
    <source>
        <dbReference type="ARBA" id="ARBA00004613"/>
    </source>
</evidence>
<dbReference type="Pfam" id="PF02221">
    <property type="entry name" value="E1_DerP2_DerF2"/>
    <property type="match status" value="1"/>
</dbReference>
<dbReference type="SUPFAM" id="SSF81296">
    <property type="entry name" value="E set domains"/>
    <property type="match status" value="1"/>
</dbReference>
<evidence type="ECO:0000256" key="3">
    <source>
        <dbReference type="ARBA" id="ARBA00022525"/>
    </source>
</evidence>
<evidence type="ECO:0000313" key="9">
    <source>
        <dbReference type="Proteomes" id="UP001374579"/>
    </source>
</evidence>
<name>A0AAN9BEQ6_9CAEN</name>
<dbReference type="PANTHER" id="PTHR11306:SF68">
    <property type="entry name" value="NPC INTRACELLULAR CHOLESTEROL TRANSPORTER 2"/>
    <property type="match status" value="1"/>
</dbReference>
<dbReference type="AlphaFoldDB" id="A0AAN9BEQ6"/>